<feature type="region of interest" description="Disordered" evidence="1">
    <location>
        <begin position="1"/>
        <end position="40"/>
    </location>
</feature>
<evidence type="ECO:0000256" key="1">
    <source>
        <dbReference type="SAM" id="MobiDB-lite"/>
    </source>
</evidence>
<dbReference type="EMBL" id="CP069114">
    <property type="protein sequence ID" value="QSS63763.1"/>
    <property type="molecule type" value="Genomic_DNA"/>
</dbReference>
<organism evidence="2 3">
    <name type="scientific">Ajellomyces capsulatus</name>
    <name type="common">Darling's disease fungus</name>
    <name type="synonym">Histoplasma capsulatum</name>
    <dbReference type="NCBI Taxonomy" id="5037"/>
    <lineage>
        <taxon>Eukaryota</taxon>
        <taxon>Fungi</taxon>
        <taxon>Dikarya</taxon>
        <taxon>Ascomycota</taxon>
        <taxon>Pezizomycotina</taxon>
        <taxon>Eurotiomycetes</taxon>
        <taxon>Eurotiomycetidae</taxon>
        <taxon>Onygenales</taxon>
        <taxon>Ajellomycetaceae</taxon>
        <taxon>Histoplasma</taxon>
    </lineage>
</organism>
<feature type="compositionally biased region" description="Basic and acidic residues" evidence="1">
    <location>
        <begin position="22"/>
        <end position="40"/>
    </location>
</feature>
<evidence type="ECO:0000313" key="2">
    <source>
        <dbReference type="EMBL" id="QSS63763.1"/>
    </source>
</evidence>
<dbReference type="Proteomes" id="UP000663671">
    <property type="component" value="Chromosome 1"/>
</dbReference>
<evidence type="ECO:0000313" key="3">
    <source>
        <dbReference type="Proteomes" id="UP000663671"/>
    </source>
</evidence>
<dbReference type="AlphaFoldDB" id="A0A8A1MGH1"/>
<reference evidence="2" key="1">
    <citation type="submission" date="2021-01" db="EMBL/GenBank/DDBJ databases">
        <title>Chromosome-level genome assembly of a human fungal pathogen reveals clustering of transcriptionally co-regulated genes.</title>
        <authorList>
            <person name="Voorhies M."/>
            <person name="Cohen S."/>
            <person name="Shea T.P."/>
            <person name="Petrus S."/>
            <person name="Munoz J.F."/>
            <person name="Poplawski S."/>
            <person name="Goldman W.E."/>
            <person name="Michael T."/>
            <person name="Cuomo C.A."/>
            <person name="Sil A."/>
            <person name="Beyhan S."/>
        </authorList>
    </citation>
    <scope>NUCLEOTIDE SEQUENCE</scope>
    <source>
        <strain evidence="2">WU24</strain>
    </source>
</reference>
<gene>
    <name evidence="2" type="ORF">I7I51_00823</name>
</gene>
<proteinExistence type="predicted"/>
<accession>A0A8A1MGH1</accession>
<sequence length="136" mass="15422">MGYMSMHDSKTGKRKAGNITRTRQEEEREKQDNPKRTREVHPLDRIEEDQLRLRETAGLGRPLAQGGCWLRETAGLGGSDAKFWCTQLRRIIISIETSQGYLSLSRMEAIRTTNSLVSEARAGTPVFIVEGKRSKM</sequence>
<name>A0A8A1MGH1_AJECA</name>
<protein>
    <submittedName>
        <fullName evidence="2">Uncharacterized protein</fullName>
    </submittedName>
</protein>
<dbReference type="VEuPathDB" id="FungiDB:I7I51_00823"/>